<accession>A0AAV7JDV5</accession>
<reference evidence="1 2" key="1">
    <citation type="journal article" date="2023" name="BMC Biol.">
        <title>The compact genome of the sponge Oopsacas minuta (Hexactinellida) is lacking key metazoan core genes.</title>
        <authorList>
            <person name="Santini S."/>
            <person name="Schenkelaars Q."/>
            <person name="Jourda C."/>
            <person name="Duchesne M."/>
            <person name="Belahbib H."/>
            <person name="Rocher C."/>
            <person name="Selva M."/>
            <person name="Riesgo A."/>
            <person name="Vervoort M."/>
            <person name="Leys S.P."/>
            <person name="Kodjabachian L."/>
            <person name="Le Bivic A."/>
            <person name="Borchiellini C."/>
            <person name="Claverie J.M."/>
            <person name="Renard E."/>
        </authorList>
    </citation>
    <scope>NUCLEOTIDE SEQUENCE [LARGE SCALE GENOMIC DNA]</scope>
    <source>
        <strain evidence="1">SPO-2</strain>
    </source>
</reference>
<dbReference type="AlphaFoldDB" id="A0AAV7JDV5"/>
<name>A0AAV7JDV5_9METZ</name>
<gene>
    <name evidence="1" type="ORF">LOD99_12760</name>
</gene>
<protein>
    <submittedName>
        <fullName evidence="1">Uncharacterized protein</fullName>
    </submittedName>
</protein>
<evidence type="ECO:0000313" key="1">
    <source>
        <dbReference type="EMBL" id="KAI6646639.1"/>
    </source>
</evidence>
<sequence>MIDFVVYENLKLPYKGFLDEYIRCITDYLGNEACCNAVFQEYYASWLSTLAGFCSTVWAAPALLGLAGRIISQKCCSCVRESHSENRTAITTTNHDRRNELIRGQTLKREENNVGYGNPYPGKIATILTEDSPKVSDKFKKSNTVDDFNEVHH</sequence>
<dbReference type="Proteomes" id="UP001165289">
    <property type="component" value="Unassembled WGS sequence"/>
</dbReference>
<comment type="caution">
    <text evidence="1">The sequence shown here is derived from an EMBL/GenBank/DDBJ whole genome shotgun (WGS) entry which is preliminary data.</text>
</comment>
<organism evidence="1 2">
    <name type="scientific">Oopsacas minuta</name>
    <dbReference type="NCBI Taxonomy" id="111878"/>
    <lineage>
        <taxon>Eukaryota</taxon>
        <taxon>Metazoa</taxon>
        <taxon>Porifera</taxon>
        <taxon>Hexactinellida</taxon>
        <taxon>Hexasterophora</taxon>
        <taxon>Lyssacinosida</taxon>
        <taxon>Leucopsacidae</taxon>
        <taxon>Oopsacas</taxon>
    </lineage>
</organism>
<proteinExistence type="predicted"/>
<evidence type="ECO:0000313" key="2">
    <source>
        <dbReference type="Proteomes" id="UP001165289"/>
    </source>
</evidence>
<dbReference type="EMBL" id="JAKMXF010000354">
    <property type="protein sequence ID" value="KAI6646639.1"/>
    <property type="molecule type" value="Genomic_DNA"/>
</dbReference>
<keyword evidence="2" id="KW-1185">Reference proteome</keyword>